<evidence type="ECO:0000313" key="2">
    <source>
        <dbReference type="EMBL" id="SLN35983.1"/>
    </source>
</evidence>
<feature type="signal peptide" evidence="1">
    <location>
        <begin position="1"/>
        <end position="31"/>
    </location>
</feature>
<dbReference type="SUPFAM" id="SSF48452">
    <property type="entry name" value="TPR-like"/>
    <property type="match status" value="1"/>
</dbReference>
<sequence>MRAFTPSSKYIVTAFAIFCCLAAGTGTRALAQAPDRADQSAPQTVNESQADEITRLFAKLKEADGYDVTRLESEINMAFSRSGSDAMDMLLQRGEAAMAAGDMATAVDHFTALVDHAPEFSAGYASRAAAYFNLGLLGPAVADLRMALALEPRNFWAMSGLSVILEETGDPEGARAVSEAIDAIHPNFEGLQETLERLGAPQGVTL</sequence>
<reference evidence="2 3" key="1">
    <citation type="submission" date="2017-03" db="EMBL/GenBank/DDBJ databases">
        <authorList>
            <person name="Afonso C.L."/>
            <person name="Miller P.J."/>
            <person name="Scott M.A."/>
            <person name="Spackman E."/>
            <person name="Goraichik I."/>
            <person name="Dimitrov K.M."/>
            <person name="Suarez D.L."/>
            <person name="Swayne D.E."/>
        </authorList>
    </citation>
    <scope>NUCLEOTIDE SEQUENCE [LARGE SCALE GENOMIC DNA]</scope>
    <source>
        <strain evidence="2 3">CECT 8620</strain>
    </source>
</reference>
<accession>A0A1Y5SEQ2</accession>
<proteinExistence type="predicted"/>
<dbReference type="Gene3D" id="1.25.40.10">
    <property type="entry name" value="Tetratricopeptide repeat domain"/>
    <property type="match status" value="1"/>
</dbReference>
<dbReference type="OrthoDB" id="9815010at2"/>
<name>A0A1Y5SEQ2_9RHOB</name>
<dbReference type="InterPro" id="IPR011990">
    <property type="entry name" value="TPR-like_helical_dom_sf"/>
</dbReference>
<protein>
    <submittedName>
        <fullName evidence="2">Tetratricopeptide repeat protein</fullName>
    </submittedName>
</protein>
<gene>
    <name evidence="2" type="ORF">AQS8620_01270</name>
</gene>
<dbReference type="EMBL" id="FWFS01000004">
    <property type="protein sequence ID" value="SLN35983.1"/>
    <property type="molecule type" value="Genomic_DNA"/>
</dbReference>
<keyword evidence="3" id="KW-1185">Reference proteome</keyword>
<evidence type="ECO:0000313" key="3">
    <source>
        <dbReference type="Proteomes" id="UP000193862"/>
    </source>
</evidence>
<dbReference type="SMART" id="SM00028">
    <property type="entry name" value="TPR"/>
    <property type="match status" value="2"/>
</dbReference>
<dbReference type="InterPro" id="IPR019734">
    <property type="entry name" value="TPR_rpt"/>
</dbReference>
<feature type="chain" id="PRO_5012418655" evidence="1">
    <location>
        <begin position="32"/>
        <end position="206"/>
    </location>
</feature>
<organism evidence="2 3">
    <name type="scientific">Aquimixticola soesokkakensis</name>
    <dbReference type="NCBI Taxonomy" id="1519096"/>
    <lineage>
        <taxon>Bacteria</taxon>
        <taxon>Pseudomonadati</taxon>
        <taxon>Pseudomonadota</taxon>
        <taxon>Alphaproteobacteria</taxon>
        <taxon>Rhodobacterales</taxon>
        <taxon>Paracoccaceae</taxon>
        <taxon>Aquimixticola</taxon>
    </lineage>
</organism>
<keyword evidence="1" id="KW-0732">Signal</keyword>
<evidence type="ECO:0000256" key="1">
    <source>
        <dbReference type="SAM" id="SignalP"/>
    </source>
</evidence>
<dbReference type="RefSeq" id="WP_143267443.1">
    <property type="nucleotide sequence ID" value="NZ_FWFS01000004.1"/>
</dbReference>
<dbReference type="Proteomes" id="UP000193862">
    <property type="component" value="Unassembled WGS sequence"/>
</dbReference>
<dbReference type="AlphaFoldDB" id="A0A1Y5SEQ2"/>